<evidence type="ECO:0000313" key="18">
    <source>
        <dbReference type="EMBL" id="VDM41889.1"/>
    </source>
</evidence>
<dbReference type="EMBL" id="UYWY01020543">
    <property type="protein sequence ID" value="VDM41889.1"/>
    <property type="molecule type" value="Genomic_DNA"/>
</dbReference>
<evidence type="ECO:0000256" key="8">
    <source>
        <dbReference type="ARBA" id="ARBA00022989"/>
    </source>
</evidence>
<dbReference type="UniPathway" id="UPA00378"/>
<dbReference type="AlphaFoldDB" id="A0A183UPZ8"/>
<dbReference type="CDD" id="cd00218">
    <property type="entry name" value="GlcAT-I"/>
    <property type="match status" value="1"/>
</dbReference>
<dbReference type="WBParaSite" id="TCNE_0001056801-mRNA-1">
    <property type="protein sequence ID" value="TCNE_0001056801-mRNA-1"/>
    <property type="gene ID" value="TCNE_0001056801"/>
</dbReference>
<comment type="cofactor">
    <cofactor evidence="14 16">
        <name>Mn(2+)</name>
        <dbReference type="ChEBI" id="CHEBI:29035"/>
    </cofactor>
</comment>
<dbReference type="GO" id="GO:0005975">
    <property type="term" value="P:carbohydrate metabolic process"/>
    <property type="evidence" value="ECO:0007669"/>
    <property type="project" value="TreeGrafter"/>
</dbReference>
<dbReference type="SUPFAM" id="SSF53448">
    <property type="entry name" value="Nucleotide-diphospho-sugar transferases"/>
    <property type="match status" value="1"/>
</dbReference>
<keyword evidence="17" id="KW-0175">Coiled coil</keyword>
<keyword evidence="6 14" id="KW-0479">Metal-binding</keyword>
<keyword evidence="11 14" id="KW-0464">Manganese</keyword>
<sequence length="725" mass="83614">MVDMLDQSVVFKVICAVGLFFLMQLMFFWSNLENLDDKKLTIEAEIDTLIRKRDNLQMKSWELQKDIHRMELRLQQIEEKVRDRLPLADSRRNLPTIYFITPTHYRPTQKADLTRLAQTVAHVPNLYWIVVEDAEATSTAVADVIRRTRLPSAHLHSQTPASMKMNDTDPSWKLPKGVLQRNAALNWLRVNFGSLKRGVVYFGDDDNVYDWRLFEEMRYVKKVGVWPVGIVGGLLVETPILDGGKVSSFNALWKPERPFPVDMAAFAVNLSLVLEHQDAAFSYNVPRGYQESHFLTSLGLARSDLEPKANDCRNVYVWHTRTEKTKLISSEKSKFIRRDLTDLELDAKMGERKGQNFYYPPDFDYKKHRSLNAYHGTHALRERAAKIKQGILIIRFEMPFNIWCLGCNNHIGMGVRYNAEKKKVGMYYTTPVYEFRMKCHLCDNYFVIRTDPEANFYFRDVLTTLHFEMLLTLISLFSTLTMNWWKGADGRRSAMTHRRSLNWERSIEPSTGNSKAIKCSRFSNSWLFQREKQELKDQRVMDEGLQKRTSLDLKLLPENDEDKKLAAIITRYKNVTSFEEQQAEIRSSISGRPFFESSTSSNELKRNPKKALSLKIRQKRLCSAFDGPSTSSDGAMTVKDIGITLKKSRTNVLDSAQQSELNDELYVPNVEDEYLVDGEVGKCLSDGCVKEEWVEQTNISLIPKQGALVADYESSSDSDNDKPLI</sequence>
<comment type="pathway">
    <text evidence="16">Protein modification; protein glycosylation.</text>
</comment>
<dbReference type="GO" id="GO:0000398">
    <property type="term" value="P:mRNA splicing, via spliceosome"/>
    <property type="evidence" value="ECO:0007669"/>
    <property type="project" value="InterPro"/>
</dbReference>
<dbReference type="PANTHER" id="PTHR10896">
    <property type="entry name" value="GALACTOSYLGALACTOSYLXYLOSYLPROTEIN 3-BETA-GLUCURONOSYLTRANSFERASE BETA-1,3-GLUCURONYLTRANSFERASE"/>
    <property type="match status" value="1"/>
</dbReference>
<feature type="transmembrane region" description="Helical" evidence="16">
    <location>
        <begin position="9"/>
        <end position="29"/>
    </location>
</feature>
<evidence type="ECO:0000256" key="15">
    <source>
        <dbReference type="PIRSR" id="PIRSR605027-4"/>
    </source>
</evidence>
<evidence type="ECO:0000313" key="20">
    <source>
        <dbReference type="WBParaSite" id="TCNE_0001056801-mRNA-1"/>
    </source>
</evidence>
<keyword evidence="4 16" id="KW-0808">Transferase</keyword>
<keyword evidence="7 16" id="KW-0735">Signal-anchor</keyword>
<comment type="similarity">
    <text evidence="2 16">Belongs to the glycosyltransferase 43 family.</text>
</comment>
<evidence type="ECO:0000256" key="10">
    <source>
        <dbReference type="ARBA" id="ARBA00023180"/>
    </source>
</evidence>
<evidence type="ECO:0000256" key="7">
    <source>
        <dbReference type="ARBA" id="ARBA00022968"/>
    </source>
</evidence>
<name>A0A183UPZ8_TOXCA</name>
<dbReference type="PANTHER" id="PTHR10896:SF65">
    <property type="entry name" value="GALACTOSYLGALACTOSYLXYLOSYLPROTEIN 3-BETA-GLUCURONOSYLTRANSFERASE 3"/>
    <property type="match status" value="1"/>
</dbReference>
<evidence type="ECO:0000256" key="11">
    <source>
        <dbReference type="ARBA" id="ARBA00023211"/>
    </source>
</evidence>
<evidence type="ECO:0000256" key="14">
    <source>
        <dbReference type="PIRSR" id="PIRSR605027-3"/>
    </source>
</evidence>
<keyword evidence="8 16" id="KW-1133">Transmembrane helix</keyword>
<proteinExistence type="inferred from homology"/>
<keyword evidence="19" id="KW-1185">Reference proteome</keyword>
<feature type="binding site" evidence="14">
    <location>
        <position position="206"/>
    </location>
    <ligand>
        <name>Mn(2+)</name>
        <dbReference type="ChEBI" id="CHEBI:29035"/>
    </ligand>
</feature>
<keyword evidence="10" id="KW-0325">Glycoprotein</keyword>
<dbReference type="GO" id="GO:0046872">
    <property type="term" value="F:metal ion binding"/>
    <property type="evidence" value="ECO:0007669"/>
    <property type="project" value="UniProtKB-KW"/>
</dbReference>
<dbReference type="FunFam" id="3.90.550.10:FF:000044">
    <property type="entry name" value="Galactosylgalactosylxylosylprotein 3-beta-glucuronosyltransferase"/>
    <property type="match status" value="1"/>
</dbReference>
<keyword evidence="9 16" id="KW-0472">Membrane</keyword>
<evidence type="ECO:0000256" key="4">
    <source>
        <dbReference type="ARBA" id="ARBA00022679"/>
    </source>
</evidence>
<evidence type="ECO:0000256" key="16">
    <source>
        <dbReference type="RuleBase" id="RU363127"/>
    </source>
</evidence>
<comment type="catalytic activity">
    <reaction evidence="12 16">
        <text>3-O-(beta-D-galactosyl-(1-&gt;3)-beta-D-galactosyl-(1-&gt;4)-beta-D-xylosyl)-L-seryl-[protein] + UDP-alpha-D-glucuronate = 3-O-(beta-D-GlcA-(1-&gt;3)-beta-D-Gal-(1-&gt;3)-beta-D-Gal-(1-&gt;4)-beta-D-Xyl)-L-seryl-[protein] + UDP + H(+)</text>
        <dbReference type="Rhea" id="RHEA:24168"/>
        <dbReference type="Rhea" id="RHEA-COMP:12571"/>
        <dbReference type="Rhea" id="RHEA-COMP:12573"/>
        <dbReference type="ChEBI" id="CHEBI:15378"/>
        <dbReference type="ChEBI" id="CHEBI:58052"/>
        <dbReference type="ChEBI" id="CHEBI:58223"/>
        <dbReference type="ChEBI" id="CHEBI:132090"/>
        <dbReference type="ChEBI" id="CHEBI:132093"/>
        <dbReference type="EC" id="2.4.1.135"/>
    </reaction>
</comment>
<dbReference type="EC" id="2.4.1.135" evidence="3 16"/>
<evidence type="ECO:0000256" key="6">
    <source>
        <dbReference type="ARBA" id="ARBA00022723"/>
    </source>
</evidence>
<reference evidence="20" key="1">
    <citation type="submission" date="2016-06" db="UniProtKB">
        <authorList>
            <consortium name="WormBaseParasite"/>
        </authorList>
    </citation>
    <scope>IDENTIFICATION</scope>
</reference>
<evidence type="ECO:0000256" key="12">
    <source>
        <dbReference type="ARBA" id="ARBA00047979"/>
    </source>
</evidence>
<feature type="site" description="Interaction with galactose moiety of substrate glycoprotein" evidence="15">
    <location>
        <position position="237"/>
    </location>
</feature>
<evidence type="ECO:0000256" key="13">
    <source>
        <dbReference type="PIRSR" id="PIRSR605027-1"/>
    </source>
</evidence>
<accession>A0A183UPZ8</accession>
<dbReference type="InterPro" id="IPR029044">
    <property type="entry name" value="Nucleotide-diphossugar_trans"/>
</dbReference>
<dbReference type="Pfam" id="PF03360">
    <property type="entry name" value="Glyco_transf_43"/>
    <property type="match status" value="1"/>
</dbReference>
<comment type="subcellular location">
    <subcellularLocation>
        <location evidence="16">Golgi apparatus membrane</location>
        <topology evidence="16">Single-pass type II membrane protein</topology>
    </subcellularLocation>
    <subcellularLocation>
        <location evidence="1">Membrane</location>
        <topology evidence="1">Single-pass type II membrane protein</topology>
    </subcellularLocation>
</comment>
<dbReference type="GO" id="GO:0015018">
    <property type="term" value="F:galactosylgalactosylxylosylprotein 3-beta-glucuronosyltransferase activity"/>
    <property type="evidence" value="ECO:0007669"/>
    <property type="project" value="UniProtKB-UniRule"/>
</dbReference>
<evidence type="ECO:0000256" key="1">
    <source>
        <dbReference type="ARBA" id="ARBA00004606"/>
    </source>
</evidence>
<dbReference type="InterPro" id="IPR005027">
    <property type="entry name" value="Glyco_trans_43"/>
</dbReference>
<feature type="active site" description="Proton donor/acceptor" evidence="13">
    <location>
        <position position="291"/>
    </location>
</feature>
<evidence type="ECO:0000256" key="5">
    <source>
        <dbReference type="ARBA" id="ARBA00022692"/>
    </source>
</evidence>
<dbReference type="GO" id="GO:0050650">
    <property type="term" value="P:chondroitin sulfate proteoglycan biosynthetic process"/>
    <property type="evidence" value="ECO:0007669"/>
    <property type="project" value="TreeGrafter"/>
</dbReference>
<evidence type="ECO:0000256" key="2">
    <source>
        <dbReference type="ARBA" id="ARBA00007706"/>
    </source>
</evidence>
<evidence type="ECO:0000256" key="17">
    <source>
        <dbReference type="SAM" id="Coils"/>
    </source>
</evidence>
<dbReference type="Gene3D" id="3.90.550.10">
    <property type="entry name" value="Spore Coat Polysaccharide Biosynthesis Protein SpsA, Chain A"/>
    <property type="match status" value="1"/>
</dbReference>
<evidence type="ECO:0000313" key="19">
    <source>
        <dbReference type="Proteomes" id="UP000050794"/>
    </source>
</evidence>
<organism evidence="19 20">
    <name type="scientific">Toxocara canis</name>
    <name type="common">Canine roundworm</name>
    <dbReference type="NCBI Taxonomy" id="6265"/>
    <lineage>
        <taxon>Eukaryota</taxon>
        <taxon>Metazoa</taxon>
        <taxon>Ecdysozoa</taxon>
        <taxon>Nematoda</taxon>
        <taxon>Chromadorea</taxon>
        <taxon>Rhabditida</taxon>
        <taxon>Spirurina</taxon>
        <taxon>Ascaridomorpha</taxon>
        <taxon>Ascaridoidea</taxon>
        <taxon>Toxocaridae</taxon>
        <taxon>Toxocara</taxon>
    </lineage>
</organism>
<evidence type="ECO:0000256" key="3">
    <source>
        <dbReference type="ARBA" id="ARBA00012641"/>
    </source>
</evidence>
<keyword evidence="16" id="KW-0333">Golgi apparatus</keyword>
<dbReference type="InterPro" id="IPR007590">
    <property type="entry name" value="Saf4/Yju2"/>
</dbReference>
<protein>
    <recommendedName>
        <fullName evidence="3 16">Galactosylgalactosylxylosylprotein 3-beta-glucuronosyltransferase</fullName>
        <ecNumber evidence="3 16">2.4.1.135</ecNumber>
    </recommendedName>
</protein>
<reference evidence="18 19" key="2">
    <citation type="submission" date="2018-11" db="EMBL/GenBank/DDBJ databases">
        <authorList>
            <consortium name="Pathogen Informatics"/>
        </authorList>
    </citation>
    <scope>NUCLEOTIDE SEQUENCE [LARGE SCALE GENOMIC DNA]</scope>
</reference>
<dbReference type="GO" id="GO:0000139">
    <property type="term" value="C:Golgi membrane"/>
    <property type="evidence" value="ECO:0007669"/>
    <property type="project" value="UniProtKB-SubCell"/>
</dbReference>
<gene>
    <name evidence="18" type="ORF">TCNE_LOCUS10568</name>
</gene>
<evidence type="ECO:0000256" key="9">
    <source>
        <dbReference type="ARBA" id="ARBA00023136"/>
    </source>
</evidence>
<keyword evidence="5 16" id="KW-0812">Transmembrane</keyword>
<dbReference type="Proteomes" id="UP000050794">
    <property type="component" value="Unassembled WGS sequence"/>
</dbReference>
<dbReference type="Pfam" id="PF04502">
    <property type="entry name" value="Saf4_Yju2"/>
    <property type="match status" value="1"/>
</dbReference>
<feature type="coiled-coil region" evidence="17">
    <location>
        <begin position="32"/>
        <end position="80"/>
    </location>
</feature>